<protein>
    <submittedName>
        <fullName evidence="7">Beta-galactosidase/beta-glucuronidase</fullName>
    </submittedName>
</protein>
<dbReference type="OrthoDB" id="9762066at2"/>
<dbReference type="InterPro" id="IPR051913">
    <property type="entry name" value="GH2_Domain-Containing"/>
</dbReference>
<dbReference type="GO" id="GO:0004553">
    <property type="term" value="F:hydrolase activity, hydrolyzing O-glycosyl compounds"/>
    <property type="evidence" value="ECO:0007669"/>
    <property type="project" value="InterPro"/>
</dbReference>
<dbReference type="InterPro" id="IPR006104">
    <property type="entry name" value="Glyco_hydro_2_N"/>
</dbReference>
<dbReference type="PANTHER" id="PTHR42732">
    <property type="entry name" value="BETA-GALACTOSIDASE"/>
    <property type="match status" value="1"/>
</dbReference>
<dbReference type="Gene3D" id="2.60.40.10">
    <property type="entry name" value="Immunoglobulins"/>
    <property type="match status" value="1"/>
</dbReference>
<name>A0A2M9CHL2_9MICO</name>
<dbReference type="Pfam" id="PF02837">
    <property type="entry name" value="Glyco_hydro_2_N"/>
    <property type="match status" value="1"/>
</dbReference>
<proteinExistence type="inferred from homology"/>
<evidence type="ECO:0000256" key="2">
    <source>
        <dbReference type="ARBA" id="ARBA00022801"/>
    </source>
</evidence>
<dbReference type="PANTHER" id="PTHR42732:SF3">
    <property type="entry name" value="HYDROLASE"/>
    <property type="match status" value="1"/>
</dbReference>
<dbReference type="SUPFAM" id="SSF49785">
    <property type="entry name" value="Galactose-binding domain-like"/>
    <property type="match status" value="1"/>
</dbReference>
<dbReference type="AlphaFoldDB" id="A0A2M9CHL2"/>
<dbReference type="EMBL" id="PGFF01000001">
    <property type="protein sequence ID" value="PJJ71359.1"/>
    <property type="molecule type" value="Genomic_DNA"/>
</dbReference>
<evidence type="ECO:0000259" key="5">
    <source>
        <dbReference type="Pfam" id="PF02836"/>
    </source>
</evidence>
<dbReference type="InterPro" id="IPR013783">
    <property type="entry name" value="Ig-like_fold"/>
</dbReference>
<organism evidence="7 8">
    <name type="scientific">Diaminobutyricimonas aerilata</name>
    <dbReference type="NCBI Taxonomy" id="1162967"/>
    <lineage>
        <taxon>Bacteria</taxon>
        <taxon>Bacillati</taxon>
        <taxon>Actinomycetota</taxon>
        <taxon>Actinomycetes</taxon>
        <taxon>Micrococcales</taxon>
        <taxon>Microbacteriaceae</taxon>
        <taxon>Diaminobutyricimonas</taxon>
    </lineage>
</organism>
<accession>A0A2M9CHL2</accession>
<evidence type="ECO:0000313" key="8">
    <source>
        <dbReference type="Proteomes" id="UP000228758"/>
    </source>
</evidence>
<dbReference type="Gene3D" id="2.60.120.260">
    <property type="entry name" value="Galactose-binding domain-like"/>
    <property type="match status" value="1"/>
</dbReference>
<dbReference type="SUPFAM" id="SSF49303">
    <property type="entry name" value="beta-Galactosidase/glucuronidase domain"/>
    <property type="match status" value="1"/>
</dbReference>
<sequence>MCANISLLRSNAAPTHDREVAVTVTDSRVPKPEHPRPHLVRDRWLTLNGEWQFEIDRGDSGIHRGLRERELEGRILVPFAPESTASGIGDVDFLHAVWYRRTVTLPTEWAGDDVLLHFGAVDHDATVWVNGVEVARHRGGFSSFTANLAGVAAPGDEATIVVRARDTPQGPQARGKQAVRYLNTDCHYTRTTGIWQTVWLEAVPRTHVRQVKVTPNFAAREFAVVVPLAGDPAGRDDLRVRVTLADDRGTVVERTVDATLDMAPTLTLVVPDDRVRAWSPADPFLYDLEVAIERADGSTVDRVTSYAGLRSVSVSGTQILLNGERIFQRLVLDQGYWPDTLMTSPSDEATVRDIELALAAGFNGARLHQKVFEERFYYHADRMGYLVWGEFGDWGAAGVGPSHDHQHPDASFITQWLEVLERDHSHPSIVGWCPLNETYQHIGDEITDLDDVTHGMYLATKLADPSRPVLDASGYSHRVRGADVYDSHDYEQDPAGFLRNQEGLKDGRPWTNDHEGRAISIPYAGQPYFVSEYGGIWWNASLADAGPRPSSSDPDRDTSWGYGDRVRDLDEWYERFQGLTDVLLDDPRMFGYCYTQLTDVFQEENGVYDFDRTPKFDLERVRAIQQRRAAFETEAGAGGIAGA</sequence>
<feature type="domain" description="Glycosyl hydrolases family 2 sugar binding" evidence="6">
    <location>
        <begin position="96"/>
        <end position="163"/>
    </location>
</feature>
<dbReference type="Pfam" id="PF02836">
    <property type="entry name" value="Glyco_hydro_2_C"/>
    <property type="match status" value="1"/>
</dbReference>
<evidence type="ECO:0000259" key="6">
    <source>
        <dbReference type="Pfam" id="PF02837"/>
    </source>
</evidence>
<keyword evidence="3" id="KW-0326">Glycosidase</keyword>
<evidence type="ECO:0000259" key="4">
    <source>
        <dbReference type="Pfam" id="PF00703"/>
    </source>
</evidence>
<comment type="caution">
    <text evidence="7">The sequence shown here is derived from an EMBL/GenBank/DDBJ whole genome shotgun (WGS) entry which is preliminary data.</text>
</comment>
<keyword evidence="8" id="KW-1185">Reference proteome</keyword>
<evidence type="ECO:0000256" key="1">
    <source>
        <dbReference type="ARBA" id="ARBA00007401"/>
    </source>
</evidence>
<dbReference type="Pfam" id="PF00703">
    <property type="entry name" value="Glyco_hydro_2"/>
    <property type="match status" value="1"/>
</dbReference>
<evidence type="ECO:0000256" key="3">
    <source>
        <dbReference type="ARBA" id="ARBA00023295"/>
    </source>
</evidence>
<dbReference type="GO" id="GO:0005975">
    <property type="term" value="P:carbohydrate metabolic process"/>
    <property type="evidence" value="ECO:0007669"/>
    <property type="project" value="InterPro"/>
</dbReference>
<dbReference type="InterPro" id="IPR017853">
    <property type="entry name" value="GH"/>
</dbReference>
<reference evidence="7 8" key="1">
    <citation type="submission" date="2017-11" db="EMBL/GenBank/DDBJ databases">
        <title>Genomic Encyclopedia of Archaeal and Bacterial Type Strains, Phase II (KMG-II): From Individual Species to Whole Genera.</title>
        <authorList>
            <person name="Goeker M."/>
        </authorList>
    </citation>
    <scope>NUCLEOTIDE SEQUENCE [LARGE SCALE GENOMIC DNA]</scope>
    <source>
        <strain evidence="7 8">DSM 27393</strain>
    </source>
</reference>
<keyword evidence="2" id="KW-0378">Hydrolase</keyword>
<feature type="domain" description="Glycoside hydrolase family 2 catalytic" evidence="5">
    <location>
        <begin position="346"/>
        <end position="474"/>
    </location>
</feature>
<dbReference type="Proteomes" id="UP000228758">
    <property type="component" value="Unassembled WGS sequence"/>
</dbReference>
<dbReference type="InterPro" id="IPR006103">
    <property type="entry name" value="Glyco_hydro_2_cat"/>
</dbReference>
<gene>
    <name evidence="7" type="ORF">CLV46_0904</name>
</gene>
<dbReference type="Gene3D" id="3.20.20.80">
    <property type="entry name" value="Glycosidases"/>
    <property type="match status" value="1"/>
</dbReference>
<dbReference type="SUPFAM" id="SSF51445">
    <property type="entry name" value="(Trans)glycosidases"/>
    <property type="match status" value="1"/>
</dbReference>
<dbReference type="InterPro" id="IPR036156">
    <property type="entry name" value="Beta-gal/glucu_dom_sf"/>
</dbReference>
<dbReference type="InterPro" id="IPR006102">
    <property type="entry name" value="Ig-like_GH2"/>
</dbReference>
<feature type="domain" description="Glycoside hydrolase family 2 immunoglobulin-like beta-sandwich" evidence="4">
    <location>
        <begin position="206"/>
        <end position="310"/>
    </location>
</feature>
<comment type="similarity">
    <text evidence="1">Belongs to the glycosyl hydrolase 2 family.</text>
</comment>
<dbReference type="InterPro" id="IPR008979">
    <property type="entry name" value="Galactose-bd-like_sf"/>
</dbReference>
<evidence type="ECO:0000313" key="7">
    <source>
        <dbReference type="EMBL" id="PJJ71359.1"/>
    </source>
</evidence>